<protein>
    <recommendedName>
        <fullName evidence="6">Helicase SNF2</fullName>
    </recommendedName>
</protein>
<dbReference type="Gene3D" id="3.40.50.300">
    <property type="entry name" value="P-loop containing nucleotide triphosphate hydrolases"/>
    <property type="match status" value="1"/>
</dbReference>
<dbReference type="InterPro" id="IPR001650">
    <property type="entry name" value="Helicase_C-like"/>
</dbReference>
<dbReference type="CDD" id="cd18012">
    <property type="entry name" value="DEXQc_arch_SWI2_SNF2"/>
    <property type="match status" value="1"/>
</dbReference>
<feature type="domain" description="Helicase C-terminal" evidence="3">
    <location>
        <begin position="798"/>
        <end position="950"/>
    </location>
</feature>
<accession>A0ABM7V9Z3</accession>
<dbReference type="InterPro" id="IPR050496">
    <property type="entry name" value="SNF2_RAD54_helicase_repair"/>
</dbReference>
<dbReference type="CDD" id="cd18793">
    <property type="entry name" value="SF2_C_SNF"/>
    <property type="match status" value="1"/>
</dbReference>
<dbReference type="InterPro" id="IPR038718">
    <property type="entry name" value="SNF2-like_sf"/>
</dbReference>
<dbReference type="PANTHER" id="PTHR45629:SF7">
    <property type="entry name" value="DNA EXCISION REPAIR PROTEIN ERCC-6-RELATED"/>
    <property type="match status" value="1"/>
</dbReference>
<dbReference type="PROSITE" id="PS51192">
    <property type="entry name" value="HELICASE_ATP_BIND_1"/>
    <property type="match status" value="1"/>
</dbReference>
<dbReference type="Pfam" id="PF00176">
    <property type="entry name" value="SNF2-rel_dom"/>
    <property type="match status" value="1"/>
</dbReference>
<dbReference type="Proteomes" id="UP001354989">
    <property type="component" value="Chromosome"/>
</dbReference>
<dbReference type="EMBL" id="AP025292">
    <property type="protein sequence ID" value="BDC97731.1"/>
    <property type="molecule type" value="Genomic_DNA"/>
</dbReference>
<evidence type="ECO:0008006" key="6">
    <source>
        <dbReference type="Google" id="ProtNLM"/>
    </source>
</evidence>
<dbReference type="PROSITE" id="PS51194">
    <property type="entry name" value="HELICASE_CTER"/>
    <property type="match status" value="1"/>
</dbReference>
<dbReference type="Pfam" id="PF00271">
    <property type="entry name" value="Helicase_C"/>
    <property type="match status" value="1"/>
</dbReference>
<evidence type="ECO:0000259" key="3">
    <source>
        <dbReference type="PROSITE" id="PS51194"/>
    </source>
</evidence>
<evidence type="ECO:0000256" key="1">
    <source>
        <dbReference type="ARBA" id="ARBA00022801"/>
    </source>
</evidence>
<evidence type="ECO:0000259" key="2">
    <source>
        <dbReference type="PROSITE" id="PS51192"/>
    </source>
</evidence>
<evidence type="ECO:0000313" key="4">
    <source>
        <dbReference type="EMBL" id="BDC97731.1"/>
    </source>
</evidence>
<sequence>MKVAIDQPFKLIYSLFEHEYLGYLFESFVVQVDHKNQLTLSYQNISSQNAPEFAKGLDRRDYELIDIIDSMQQDAIMRRYSKKHTSLSDFFVKQYKEDKGGIKEQIDLYLEKQRALLLSKLVGKPIYEMGKDGYPADGELHWAPEKATLRFHFYQNFGHIRYFPIVYCEGDQVQFKQNNSFLLCDDPAWLVANKTVYHFKLPVDGRKLKPFLNKHYIKIDDAIKGNYFRKFVKPMVATFNVKSDVFQVFTEEKSPKPLLRYHEIVPESTESKAEAMISLKLDFAYGDYIFDGGEFHPFGVEMQEAQGQFTFFRIKRNLAQENNFKKQLRELSGEEHTEWVAPLAEGMAWLNNNHSYLEDKQFVFLQEAQENGRSFFVGESKFELEINENIDWFDINANIYFGKYKISIKELRHAMRKDGMINLPNGELALVPTEWYTKYADLVGFLEEHPDDQEGFILKKHHLTLVEALEEEHSAKVAMDEKLQRLKDFDKIENYSLPEGFKGELRPYQHAGYNWMRFLAQYNFGGCLADDMGLGKTVQTLALLQANKEGASQGTSLLAMPTSLIYNWEIEAKKFTPDLKVFIYTGTNRDKDVAKFSQYDLILTSYGIVRLDIDLLSKFYFNYVILDESQAIKNPGSNITQAVQQLNSKHRLILTGTPLENSTMDLWSQMSFVNPGLLGGQTFFKNEYLNPIEKKKDEAKTLKLNSLIKPFILRRHKSQVAKELPEKIVNVKFSTMSPEQKKCYDQVKSYYRDLIMGQIEMEGIKKSHFTLLQGLSKLRQIANHPALVEPNFSGESGKMNDMMTTLENGISEGHKILIFSQYVKHLSLVKNQLEAKNIDYAYLDGTTKDRQKAVDHFQQNEEIQVFLISLKAGGVGLNLTKADYVFILDPWWNPAIEQQAVDRAHRIGQKNKVFTYKFIGKGTVEEKILALQQNKKQLADALITTEEHFVKELTPHDIESLLS</sequence>
<keyword evidence="1" id="KW-0378">Hydrolase</keyword>
<gene>
    <name evidence="4" type="ORF">PEPS_00120</name>
</gene>
<dbReference type="SUPFAM" id="SSF52540">
    <property type="entry name" value="P-loop containing nucleoside triphosphate hydrolases"/>
    <property type="match status" value="2"/>
</dbReference>
<evidence type="ECO:0000313" key="5">
    <source>
        <dbReference type="Proteomes" id="UP001354989"/>
    </source>
</evidence>
<proteinExistence type="predicted"/>
<organism evidence="4 5">
    <name type="scientific">Persicobacter psychrovividus</name>
    <dbReference type="NCBI Taxonomy" id="387638"/>
    <lineage>
        <taxon>Bacteria</taxon>
        <taxon>Pseudomonadati</taxon>
        <taxon>Bacteroidota</taxon>
        <taxon>Cytophagia</taxon>
        <taxon>Cytophagales</taxon>
        <taxon>Persicobacteraceae</taxon>
        <taxon>Persicobacter</taxon>
    </lineage>
</organism>
<dbReference type="InterPro" id="IPR014001">
    <property type="entry name" value="Helicase_ATP-bd"/>
</dbReference>
<dbReference type="SMART" id="SM00487">
    <property type="entry name" value="DEXDc"/>
    <property type="match status" value="1"/>
</dbReference>
<dbReference type="RefSeq" id="WP_338397330.1">
    <property type="nucleotide sequence ID" value="NZ_AP025292.1"/>
</dbReference>
<dbReference type="InterPro" id="IPR049730">
    <property type="entry name" value="SNF2/RAD54-like_C"/>
</dbReference>
<feature type="domain" description="Helicase ATP-binding" evidence="2">
    <location>
        <begin position="517"/>
        <end position="676"/>
    </location>
</feature>
<dbReference type="PANTHER" id="PTHR45629">
    <property type="entry name" value="SNF2/RAD54 FAMILY MEMBER"/>
    <property type="match status" value="1"/>
</dbReference>
<dbReference type="SMART" id="SM00490">
    <property type="entry name" value="HELICc"/>
    <property type="match status" value="1"/>
</dbReference>
<dbReference type="Gene3D" id="3.40.50.10810">
    <property type="entry name" value="Tandem AAA-ATPase domain"/>
    <property type="match status" value="1"/>
</dbReference>
<reference evidence="4 5" key="1">
    <citation type="submission" date="2021-12" db="EMBL/GenBank/DDBJ databases">
        <title>Genome sequencing of bacteria with rrn-lacking chromosome and rrn-plasmid.</title>
        <authorList>
            <person name="Anda M."/>
            <person name="Iwasaki W."/>
        </authorList>
    </citation>
    <scope>NUCLEOTIDE SEQUENCE [LARGE SCALE GENOMIC DNA]</scope>
    <source>
        <strain evidence="4 5">NBRC 101262</strain>
    </source>
</reference>
<name>A0ABM7V9Z3_9BACT</name>
<dbReference type="InterPro" id="IPR000330">
    <property type="entry name" value="SNF2_N"/>
</dbReference>
<dbReference type="InterPro" id="IPR027417">
    <property type="entry name" value="P-loop_NTPase"/>
</dbReference>
<keyword evidence="5" id="KW-1185">Reference proteome</keyword>